<dbReference type="OrthoDB" id="44178at2759"/>
<proteinExistence type="predicted"/>
<evidence type="ECO:0000313" key="1">
    <source>
        <dbReference type="EMBL" id="CAB9531977.1"/>
    </source>
</evidence>
<feature type="non-terminal residue" evidence="1">
    <location>
        <position position="1"/>
    </location>
</feature>
<organism evidence="1 2">
    <name type="scientific">Seminavis robusta</name>
    <dbReference type="NCBI Taxonomy" id="568900"/>
    <lineage>
        <taxon>Eukaryota</taxon>
        <taxon>Sar</taxon>
        <taxon>Stramenopiles</taxon>
        <taxon>Ochrophyta</taxon>
        <taxon>Bacillariophyta</taxon>
        <taxon>Bacillariophyceae</taxon>
        <taxon>Bacillariophycidae</taxon>
        <taxon>Naviculales</taxon>
        <taxon>Naviculaceae</taxon>
        <taxon>Seminavis</taxon>
    </lineage>
</organism>
<gene>
    <name evidence="1" type="ORF">SEMRO_4520_G354180.1</name>
</gene>
<sequence length="47" mass="4805">MANEDIPVAQAVPAADSQLVQVIAPATLDAGYSFMAKVDGKTVSITV</sequence>
<accession>A0A9N8F3E8</accession>
<name>A0A9N8F3E8_9STRA</name>
<dbReference type="Proteomes" id="UP001153069">
    <property type="component" value="Unassembled WGS sequence"/>
</dbReference>
<reference evidence="1" key="1">
    <citation type="submission" date="2020-06" db="EMBL/GenBank/DDBJ databases">
        <authorList>
            <consortium name="Plant Systems Biology data submission"/>
        </authorList>
    </citation>
    <scope>NUCLEOTIDE SEQUENCE</scope>
    <source>
        <strain evidence="1">D6</strain>
    </source>
</reference>
<evidence type="ECO:0000313" key="2">
    <source>
        <dbReference type="Proteomes" id="UP001153069"/>
    </source>
</evidence>
<dbReference type="AlphaFoldDB" id="A0A9N8F3E8"/>
<protein>
    <submittedName>
        <fullName evidence="1">Uncharacterized protein</fullName>
    </submittedName>
</protein>
<comment type="caution">
    <text evidence="1">The sequence shown here is derived from an EMBL/GenBank/DDBJ whole genome shotgun (WGS) entry which is preliminary data.</text>
</comment>
<keyword evidence="2" id="KW-1185">Reference proteome</keyword>
<dbReference type="EMBL" id="CAICTM010004518">
    <property type="protein sequence ID" value="CAB9531977.1"/>
    <property type="molecule type" value="Genomic_DNA"/>
</dbReference>